<evidence type="ECO:0000313" key="2">
    <source>
        <dbReference type="Proteomes" id="UP000542353"/>
    </source>
</evidence>
<dbReference type="Proteomes" id="UP000542353">
    <property type="component" value="Unassembled WGS sequence"/>
</dbReference>
<accession>A0A7W7Z540</accession>
<sequence length="81" mass="9444">MIDDDDRYQLDAQGNRVLIGLTVEETAEFFRLEDAIAESCPRSQLAGDDWSLPEDGRWLELFEKHESARRPFLNVDHKTKH</sequence>
<dbReference type="RefSeq" id="WP_184258675.1">
    <property type="nucleotide sequence ID" value="NZ_JACHIH010000018.1"/>
</dbReference>
<evidence type="ECO:0000313" key="1">
    <source>
        <dbReference type="EMBL" id="MBB5048181.1"/>
    </source>
</evidence>
<keyword evidence="2" id="KW-1185">Reference proteome</keyword>
<dbReference type="AlphaFoldDB" id="A0A7W7Z540"/>
<gene>
    <name evidence="1" type="ORF">HNR60_002943</name>
</gene>
<reference evidence="1 2" key="1">
    <citation type="submission" date="2020-08" db="EMBL/GenBank/DDBJ databases">
        <title>Genomic Encyclopedia of Type Strains, Phase IV (KMG-IV): sequencing the most valuable type-strain genomes for metagenomic binning, comparative biology and taxonomic classification.</title>
        <authorList>
            <person name="Goeker M."/>
        </authorList>
    </citation>
    <scope>NUCLEOTIDE SEQUENCE [LARGE SCALE GENOMIC DNA]</scope>
    <source>
        <strain evidence="1 2">DSM 12706</strain>
    </source>
</reference>
<organism evidence="1 2">
    <name type="scientific">Rhodopseudomonas rhenobacensis</name>
    <dbReference type="NCBI Taxonomy" id="87461"/>
    <lineage>
        <taxon>Bacteria</taxon>
        <taxon>Pseudomonadati</taxon>
        <taxon>Pseudomonadota</taxon>
        <taxon>Alphaproteobacteria</taxon>
        <taxon>Hyphomicrobiales</taxon>
        <taxon>Nitrobacteraceae</taxon>
        <taxon>Rhodopseudomonas</taxon>
    </lineage>
</organism>
<proteinExistence type="predicted"/>
<protein>
    <submittedName>
        <fullName evidence="1">Uncharacterized protein</fullName>
    </submittedName>
</protein>
<name>A0A7W7Z540_9BRAD</name>
<comment type="caution">
    <text evidence="1">The sequence shown here is derived from an EMBL/GenBank/DDBJ whole genome shotgun (WGS) entry which is preliminary data.</text>
</comment>
<dbReference type="EMBL" id="JACHIH010000018">
    <property type="protein sequence ID" value="MBB5048181.1"/>
    <property type="molecule type" value="Genomic_DNA"/>
</dbReference>